<dbReference type="PANTHER" id="PTHR13069">
    <property type="entry name" value="ALKYLATED DNA REPAIR PROTEIN ALKB HOMOLOG 8"/>
    <property type="match status" value="1"/>
</dbReference>
<keyword evidence="1" id="KW-0489">Methyltransferase</keyword>
<evidence type="ECO:0000256" key="1">
    <source>
        <dbReference type="ARBA" id="ARBA00022603"/>
    </source>
</evidence>
<dbReference type="InterPro" id="IPR029063">
    <property type="entry name" value="SAM-dependent_MTases_sf"/>
</dbReference>
<evidence type="ECO:0000256" key="3">
    <source>
        <dbReference type="SAM" id="MobiDB-lite"/>
    </source>
</evidence>
<dbReference type="SUPFAM" id="SSF53335">
    <property type="entry name" value="S-adenosyl-L-methionine-dependent methyltransferases"/>
    <property type="match status" value="1"/>
</dbReference>
<dbReference type="Gene3D" id="3.40.50.150">
    <property type="entry name" value="Vaccinia Virus protein VP39"/>
    <property type="match status" value="1"/>
</dbReference>
<dbReference type="PANTHER" id="PTHR13069:SF21">
    <property type="entry name" value="ALKYLATED DNA REPAIR PROTEIN ALKB HOMOLOG 8"/>
    <property type="match status" value="1"/>
</dbReference>
<dbReference type="AlphaFoldDB" id="A0A2G8RRB6"/>
<comment type="caution">
    <text evidence="4">The sequence shown here is derived from an EMBL/GenBank/DDBJ whole genome shotgun (WGS) entry which is preliminary data.</text>
</comment>
<dbReference type="GO" id="GO:0030488">
    <property type="term" value="P:tRNA methylation"/>
    <property type="evidence" value="ECO:0007669"/>
    <property type="project" value="TreeGrafter"/>
</dbReference>
<keyword evidence="2" id="KW-0808">Transferase</keyword>
<organism evidence="4 5">
    <name type="scientific">Ganoderma sinense ZZ0214-1</name>
    <dbReference type="NCBI Taxonomy" id="1077348"/>
    <lineage>
        <taxon>Eukaryota</taxon>
        <taxon>Fungi</taxon>
        <taxon>Dikarya</taxon>
        <taxon>Basidiomycota</taxon>
        <taxon>Agaricomycotina</taxon>
        <taxon>Agaricomycetes</taxon>
        <taxon>Polyporales</taxon>
        <taxon>Polyporaceae</taxon>
        <taxon>Ganoderma</taxon>
    </lineage>
</organism>
<dbReference type="GO" id="GO:0000049">
    <property type="term" value="F:tRNA binding"/>
    <property type="evidence" value="ECO:0007669"/>
    <property type="project" value="TreeGrafter"/>
</dbReference>
<name>A0A2G8RRB6_9APHY</name>
<feature type="region of interest" description="Disordered" evidence="3">
    <location>
        <begin position="215"/>
        <end position="238"/>
    </location>
</feature>
<dbReference type="GO" id="GO:0106335">
    <property type="term" value="F:tRNA (5-carboxymethyluridine(34)-5-O)-methyltransferase activity"/>
    <property type="evidence" value="ECO:0007669"/>
    <property type="project" value="TreeGrafter"/>
</dbReference>
<dbReference type="Proteomes" id="UP000230002">
    <property type="component" value="Unassembled WGS sequence"/>
</dbReference>
<evidence type="ECO:0008006" key="6">
    <source>
        <dbReference type="Google" id="ProtNLM"/>
    </source>
</evidence>
<evidence type="ECO:0000313" key="4">
    <source>
        <dbReference type="EMBL" id="PIL24056.1"/>
    </source>
</evidence>
<reference evidence="4 5" key="1">
    <citation type="journal article" date="2015" name="Sci. Rep.">
        <title>Chromosome-level genome map provides insights into diverse defense mechanisms in the medicinal fungus Ganoderma sinense.</title>
        <authorList>
            <person name="Zhu Y."/>
            <person name="Xu J."/>
            <person name="Sun C."/>
            <person name="Zhou S."/>
            <person name="Xu H."/>
            <person name="Nelson D.R."/>
            <person name="Qian J."/>
            <person name="Song J."/>
            <person name="Luo H."/>
            <person name="Xiang L."/>
            <person name="Li Y."/>
            <person name="Xu Z."/>
            <person name="Ji A."/>
            <person name="Wang L."/>
            <person name="Lu S."/>
            <person name="Hayward A."/>
            <person name="Sun W."/>
            <person name="Li X."/>
            <person name="Schwartz D.C."/>
            <person name="Wang Y."/>
            <person name="Chen S."/>
        </authorList>
    </citation>
    <scope>NUCLEOTIDE SEQUENCE [LARGE SCALE GENOMIC DNA]</scope>
    <source>
        <strain evidence="4 5">ZZ0214-1</strain>
    </source>
</reference>
<sequence length="311" mass="34904">MPDVQPATVSCESLQSYEATHVHAIYDEIAPHFSSTRYKASWVGVDLGTGNGKYLPLPADRPGSVWTIGLDRSINLLKIAKRAGDVDREVVWADVLDNPWRRGAFVCISLPSLRLNAQHWGLKRAYQDYAISIATIHHLASPDRRKFAVQRLLEAISPVHGCGLIYVWAVEQDDLSKRNIPARASQDELRSGSFALTGNGQDVFVPWVLAQPVEPKPKTRKQRKKAQTPVEEPESAPLATDVPPQIFNRYYHLFSQGELTELVMEAALDVGLVVGQPPEVDTSGKRIRGLQIVQDGWEMSNYYVELRRWEQ</sequence>
<evidence type="ECO:0000256" key="2">
    <source>
        <dbReference type="ARBA" id="ARBA00022679"/>
    </source>
</evidence>
<evidence type="ECO:0000313" key="5">
    <source>
        <dbReference type="Proteomes" id="UP000230002"/>
    </source>
</evidence>
<dbReference type="OrthoDB" id="271595at2759"/>
<protein>
    <recommendedName>
        <fullName evidence="6">Methyltransferase type 11 domain-containing protein</fullName>
    </recommendedName>
</protein>
<dbReference type="GO" id="GO:0005634">
    <property type="term" value="C:nucleus"/>
    <property type="evidence" value="ECO:0007669"/>
    <property type="project" value="TreeGrafter"/>
</dbReference>
<dbReference type="InterPro" id="IPR051422">
    <property type="entry name" value="AlkB_tRNA_MeTrf/Diox"/>
</dbReference>
<proteinExistence type="predicted"/>
<keyword evidence="5" id="KW-1185">Reference proteome</keyword>
<dbReference type="GO" id="GO:0005737">
    <property type="term" value="C:cytoplasm"/>
    <property type="evidence" value="ECO:0007669"/>
    <property type="project" value="TreeGrafter"/>
</dbReference>
<accession>A0A2G8RRB6</accession>
<dbReference type="EMBL" id="AYKW01000067">
    <property type="protein sequence ID" value="PIL24056.1"/>
    <property type="molecule type" value="Genomic_DNA"/>
</dbReference>
<dbReference type="GO" id="GO:0002098">
    <property type="term" value="P:tRNA wobble uridine modification"/>
    <property type="evidence" value="ECO:0007669"/>
    <property type="project" value="TreeGrafter"/>
</dbReference>
<gene>
    <name evidence="4" type="ORF">GSI_13807</name>
</gene>
<dbReference type="STRING" id="1077348.A0A2G8RRB6"/>